<keyword evidence="5" id="KW-1185">Reference proteome</keyword>
<accession>A0A562S7C9</accession>
<dbReference type="PANTHER" id="PTHR12818:SF0">
    <property type="entry name" value="TRNA (ADENINE(37)-N6)-METHYLTRANSFERASE"/>
    <property type="match status" value="1"/>
</dbReference>
<reference evidence="4 5" key="1">
    <citation type="submission" date="2019-07" db="EMBL/GenBank/DDBJ databases">
        <title>Genome sequencing of 100 strains of the haloalkaliphilic chemolithoautotrophic sulfur-oxidizing bacterium Thioalkalivibrio.</title>
        <authorList>
            <person name="Muyzer G."/>
        </authorList>
    </citation>
    <scope>NUCLEOTIDE SEQUENCE [LARGE SCALE GENOMIC DNA]</scope>
    <source>
        <strain evidence="4 5">ASO4-4</strain>
    </source>
</reference>
<dbReference type="InterPro" id="IPR036414">
    <property type="entry name" value="YaeB_N_sf"/>
</dbReference>
<dbReference type="InterPro" id="IPR040372">
    <property type="entry name" value="YaeB-like"/>
</dbReference>
<dbReference type="Pfam" id="PF01980">
    <property type="entry name" value="TrmO_N"/>
    <property type="match status" value="1"/>
</dbReference>
<feature type="domain" description="TsaA-like" evidence="3">
    <location>
        <begin position="6"/>
        <end position="137"/>
    </location>
</feature>
<dbReference type="CDD" id="cd09281">
    <property type="entry name" value="UPF0066"/>
    <property type="match status" value="1"/>
</dbReference>
<dbReference type="GO" id="GO:0032259">
    <property type="term" value="P:methylation"/>
    <property type="evidence" value="ECO:0007669"/>
    <property type="project" value="UniProtKB-KW"/>
</dbReference>
<protein>
    <submittedName>
        <fullName evidence="4">tRNA-Thr(GGU) m(6)t(6)A37 methyltransferase TsaA</fullName>
    </submittedName>
</protein>
<dbReference type="Gene3D" id="2.40.30.70">
    <property type="entry name" value="YaeB-like"/>
    <property type="match status" value="1"/>
</dbReference>
<dbReference type="NCBIfam" id="TIGR00104">
    <property type="entry name" value="tRNA_TsaA"/>
    <property type="match status" value="1"/>
</dbReference>
<keyword evidence="4" id="KW-0808">Transferase</keyword>
<organism evidence="4 5">
    <name type="scientific">Desulfobotulus alkaliphilus</name>
    <dbReference type="NCBI Taxonomy" id="622671"/>
    <lineage>
        <taxon>Bacteria</taxon>
        <taxon>Pseudomonadati</taxon>
        <taxon>Thermodesulfobacteriota</taxon>
        <taxon>Desulfobacteria</taxon>
        <taxon>Desulfobacterales</taxon>
        <taxon>Desulfobacteraceae</taxon>
        <taxon>Desulfobotulus</taxon>
    </lineage>
</organism>
<dbReference type="EMBL" id="VLLC01000001">
    <property type="protein sequence ID" value="TWI77321.1"/>
    <property type="molecule type" value="Genomic_DNA"/>
</dbReference>
<dbReference type="Proteomes" id="UP000318307">
    <property type="component" value="Unassembled WGS sequence"/>
</dbReference>
<comment type="caution">
    <text evidence="4">The sequence shown here is derived from an EMBL/GenBank/DDBJ whole genome shotgun (WGS) entry which is preliminary data.</text>
</comment>
<dbReference type="InterPro" id="IPR036413">
    <property type="entry name" value="YaeB-like_sf"/>
</dbReference>
<gene>
    <name evidence="4" type="ORF">LZ24_00125</name>
</gene>
<keyword evidence="4" id="KW-0489">Methyltransferase</keyword>
<name>A0A562S7C9_9BACT</name>
<comment type="similarity">
    <text evidence="2">Belongs to the tRNA methyltransferase O family.</text>
</comment>
<dbReference type="PANTHER" id="PTHR12818">
    <property type="entry name" value="TRNA (ADENINE(37)-N6)-METHYLTRANSFERASE"/>
    <property type="match status" value="1"/>
</dbReference>
<evidence type="ECO:0000313" key="4">
    <source>
        <dbReference type="EMBL" id="TWI77321.1"/>
    </source>
</evidence>
<dbReference type="OrthoDB" id="9804309at2"/>
<evidence type="ECO:0000256" key="2">
    <source>
        <dbReference type="ARBA" id="ARBA00033753"/>
    </source>
</evidence>
<dbReference type="PROSITE" id="PS51668">
    <property type="entry name" value="TSAA_2"/>
    <property type="match status" value="1"/>
</dbReference>
<dbReference type="RefSeq" id="WP_144681252.1">
    <property type="nucleotide sequence ID" value="NZ_VLLC01000001.1"/>
</dbReference>
<keyword evidence="1" id="KW-0949">S-adenosyl-L-methionine</keyword>
<evidence type="ECO:0000259" key="3">
    <source>
        <dbReference type="PROSITE" id="PS51668"/>
    </source>
</evidence>
<evidence type="ECO:0000313" key="5">
    <source>
        <dbReference type="Proteomes" id="UP000318307"/>
    </source>
</evidence>
<dbReference type="AlphaFoldDB" id="A0A562S7C9"/>
<proteinExistence type="inferred from homology"/>
<dbReference type="SUPFAM" id="SSF118196">
    <property type="entry name" value="YaeB-like"/>
    <property type="match status" value="1"/>
</dbReference>
<dbReference type="InterPro" id="IPR023370">
    <property type="entry name" value="TrmO-like_N"/>
</dbReference>
<dbReference type="GO" id="GO:0008168">
    <property type="term" value="F:methyltransferase activity"/>
    <property type="evidence" value="ECO:0007669"/>
    <property type="project" value="UniProtKB-KW"/>
</dbReference>
<sequence>MESYCLPVMGVIRSPFHSLEDMPIQPVGAGDVRGYVTVKPDFHEGLKDLEGFSHIYLLYVFHGAKREQMRVIPFMDTEERGVFATRSPLRPSHLGLSVVELLSVDGGRLEISGVDMLDGTPLLDIKPYIPAFDHRDNVRSGWMQHGREAVLAMRSDERFI</sequence>
<evidence type="ECO:0000256" key="1">
    <source>
        <dbReference type="ARBA" id="ARBA00022691"/>
    </source>
</evidence>